<dbReference type="InterPro" id="IPR038322">
    <property type="entry name" value="Pex19_C_sf"/>
</dbReference>
<comment type="function">
    <text evidence="1">Necessary for early peroxisomal biogenesis. Acts both as a cytosolic chaperone and as an import receptor for peroxisomal membrane proteins (PMPs). Binds and stabilizes newly synthesized PMPs in the cytoplasm by interacting with their hydrophobic membrane-spanning domains, and targets them to the peroxisome membrane by binding to the integral membrane protein PEX3. Excludes CDKN2A from the nucleus and prevents its interaction with MDM2, which results in active degradation of TP53.</text>
</comment>
<evidence type="ECO:0000256" key="15">
    <source>
        <dbReference type="ARBA" id="ARBA00025898"/>
    </source>
</evidence>
<feature type="region of interest" description="Disordered" evidence="18">
    <location>
        <begin position="22"/>
        <end position="51"/>
    </location>
</feature>
<keyword evidence="14" id="KW-0636">Prenylation</keyword>
<evidence type="ECO:0000256" key="2">
    <source>
        <dbReference type="ARBA" id="ARBA00004405"/>
    </source>
</evidence>
<comment type="subcellular location">
    <subcellularLocation>
        <location evidence="3">Cytoplasm</location>
    </subcellularLocation>
    <subcellularLocation>
        <location evidence="2">Peroxisome membrane</location>
        <topology evidence="2">Lipid-anchor</topology>
        <orientation evidence="2">Cytoplasmic side</orientation>
    </subcellularLocation>
</comment>
<keyword evidence="6" id="KW-0488">Methylation</keyword>
<keyword evidence="10" id="KW-0007">Acetylation</keyword>
<evidence type="ECO:0000256" key="8">
    <source>
        <dbReference type="ARBA" id="ARBA00022553"/>
    </source>
</evidence>
<keyword evidence="8" id="KW-0597">Phosphoprotein</keyword>
<evidence type="ECO:0000256" key="13">
    <source>
        <dbReference type="ARBA" id="ARBA00023288"/>
    </source>
</evidence>
<evidence type="ECO:0000256" key="5">
    <source>
        <dbReference type="ARBA" id="ARBA00015758"/>
    </source>
</evidence>
<evidence type="ECO:0000256" key="4">
    <source>
        <dbReference type="ARBA" id="ARBA00006326"/>
    </source>
</evidence>
<evidence type="ECO:0000256" key="11">
    <source>
        <dbReference type="ARBA" id="ARBA00023136"/>
    </source>
</evidence>
<dbReference type="FunFam" id="1.20.120.900:FF:000001">
    <property type="entry name" value="Putative peroxisomal biogenesis factor 19"/>
    <property type="match status" value="1"/>
</dbReference>
<comment type="similarity">
    <text evidence="4">Belongs to the peroxin-19 family.</text>
</comment>
<evidence type="ECO:0000256" key="7">
    <source>
        <dbReference type="ARBA" id="ARBA00022490"/>
    </source>
</evidence>
<dbReference type="GO" id="GO:0033328">
    <property type="term" value="F:peroxisome membrane targeting sequence binding"/>
    <property type="evidence" value="ECO:0007669"/>
    <property type="project" value="TreeGrafter"/>
</dbReference>
<keyword evidence="13" id="KW-0449">Lipoprotein</keyword>
<evidence type="ECO:0000256" key="16">
    <source>
        <dbReference type="ARBA" id="ARBA00029688"/>
    </source>
</evidence>
<evidence type="ECO:0000256" key="1">
    <source>
        <dbReference type="ARBA" id="ARBA00003055"/>
    </source>
</evidence>
<evidence type="ECO:0000256" key="10">
    <source>
        <dbReference type="ARBA" id="ARBA00022990"/>
    </source>
</evidence>
<comment type="subunit">
    <text evidence="15">Interacts with a broad range of peroxisomal membrane proteins, including PEX3, PEX10, PEX11A, PEX11B, PEX12, PEX13, PEX14 and PEX16, PXMP2/PMP22, PXMP4/PMP24, SLC25A17/PMP34, ABCD1/ALDP, ABCD2/ALDRP, and ABCD3/PMP70. Also interacts with the tumor suppressor CDKN2A/p19ARF.</text>
</comment>
<sequence length="289" mass="31842">MAGAGAEDKELEDLLDSALDDFEKTKPVLQPEAGTSIDDSPKNSAGDADKGAIFASQEKFFQELFDSEMAAQAKVEFEKAMKELAQEEPHLVEQFQKLSEAAGKVGGDPTSQQEFSSRLKETLTGLAKNATDLQNSSLSEEEVAKAMEGLGLDEGEGEANILPIMQNIMQNLLSKDVLYPSLKEITEKYPEWLQSHRESIPEDQFNKYQEQHNIMGKICEQFESEQPSDSEVAQKARFELVLDLMQKLQDLGHPPKELAGETPPGLNFDLDGLNLSESPSAGSEQCLVM</sequence>
<organism evidence="19 20">
    <name type="scientific">Pleurodeles waltl</name>
    <name type="common">Iberian ribbed newt</name>
    <dbReference type="NCBI Taxonomy" id="8319"/>
    <lineage>
        <taxon>Eukaryota</taxon>
        <taxon>Metazoa</taxon>
        <taxon>Chordata</taxon>
        <taxon>Craniata</taxon>
        <taxon>Vertebrata</taxon>
        <taxon>Euteleostomi</taxon>
        <taxon>Amphibia</taxon>
        <taxon>Batrachia</taxon>
        <taxon>Caudata</taxon>
        <taxon>Salamandroidea</taxon>
        <taxon>Salamandridae</taxon>
        <taxon>Pleurodelinae</taxon>
        <taxon>Pleurodeles</taxon>
    </lineage>
</organism>
<dbReference type="Pfam" id="PF04614">
    <property type="entry name" value="Pex19"/>
    <property type="match status" value="1"/>
</dbReference>
<evidence type="ECO:0000313" key="20">
    <source>
        <dbReference type="Proteomes" id="UP001066276"/>
    </source>
</evidence>
<evidence type="ECO:0000256" key="6">
    <source>
        <dbReference type="ARBA" id="ARBA00022481"/>
    </source>
</evidence>
<evidence type="ECO:0000313" key="19">
    <source>
        <dbReference type="EMBL" id="KAJ1081151.1"/>
    </source>
</evidence>
<keyword evidence="7" id="KW-0963">Cytoplasm</keyword>
<dbReference type="GO" id="GO:0045046">
    <property type="term" value="P:protein import into peroxisome membrane"/>
    <property type="evidence" value="ECO:0007669"/>
    <property type="project" value="TreeGrafter"/>
</dbReference>
<dbReference type="InterPro" id="IPR006708">
    <property type="entry name" value="Pex19"/>
</dbReference>
<evidence type="ECO:0000256" key="9">
    <source>
        <dbReference type="ARBA" id="ARBA00022593"/>
    </source>
</evidence>
<feature type="region of interest" description="Disordered" evidence="18">
    <location>
        <begin position="252"/>
        <end position="289"/>
    </location>
</feature>
<comment type="caution">
    <text evidence="19">The sequence shown here is derived from an EMBL/GenBank/DDBJ whole genome shotgun (WGS) entry which is preliminary data.</text>
</comment>
<dbReference type="Proteomes" id="UP001066276">
    <property type="component" value="Chromosome 12"/>
</dbReference>
<dbReference type="EMBL" id="JANPWB010000016">
    <property type="protein sequence ID" value="KAJ1081151.1"/>
    <property type="molecule type" value="Genomic_DNA"/>
</dbReference>
<reference evidence="19" key="1">
    <citation type="journal article" date="2022" name="bioRxiv">
        <title>Sequencing and chromosome-scale assembly of the giantPleurodeles waltlgenome.</title>
        <authorList>
            <person name="Brown T."/>
            <person name="Elewa A."/>
            <person name="Iarovenko S."/>
            <person name="Subramanian E."/>
            <person name="Araus A.J."/>
            <person name="Petzold A."/>
            <person name="Susuki M."/>
            <person name="Suzuki K.-i.T."/>
            <person name="Hayashi T."/>
            <person name="Toyoda A."/>
            <person name="Oliveira C."/>
            <person name="Osipova E."/>
            <person name="Leigh N.D."/>
            <person name="Simon A."/>
            <person name="Yun M.H."/>
        </authorList>
    </citation>
    <scope>NUCLEOTIDE SEQUENCE</scope>
    <source>
        <strain evidence="19">20211129_DDA</strain>
        <tissue evidence="19">Liver</tissue>
    </source>
</reference>
<evidence type="ECO:0000256" key="12">
    <source>
        <dbReference type="ARBA" id="ARBA00023140"/>
    </source>
</evidence>
<protein>
    <recommendedName>
        <fullName evidence="5">Peroxisomal biogenesis factor 19</fullName>
    </recommendedName>
    <alternativeName>
        <fullName evidence="16">Peroxin-19</fullName>
    </alternativeName>
    <alternativeName>
        <fullName evidence="17">Peroxisomal farnesylated protein</fullName>
    </alternativeName>
</protein>
<dbReference type="Gene3D" id="1.20.120.900">
    <property type="entry name" value="Pex19, mPTS binding domain"/>
    <property type="match status" value="1"/>
</dbReference>
<dbReference type="PANTHER" id="PTHR12774">
    <property type="entry name" value="PEROXISOMAL BIOGENESIS FACTOR 19"/>
    <property type="match status" value="1"/>
</dbReference>
<keyword evidence="9" id="KW-0962">Peroxisome biogenesis</keyword>
<name>A0AAV7KPC3_PLEWA</name>
<evidence type="ECO:0000256" key="18">
    <source>
        <dbReference type="SAM" id="MobiDB-lite"/>
    </source>
</evidence>
<dbReference type="GO" id="GO:0005778">
    <property type="term" value="C:peroxisomal membrane"/>
    <property type="evidence" value="ECO:0007669"/>
    <property type="project" value="UniProtKB-SubCell"/>
</dbReference>
<keyword evidence="11" id="KW-0472">Membrane</keyword>
<dbReference type="PANTHER" id="PTHR12774:SF2">
    <property type="entry name" value="PEROXISOMAL BIOGENESIS FACTOR 19"/>
    <property type="match status" value="1"/>
</dbReference>
<dbReference type="AlphaFoldDB" id="A0AAV7KPC3"/>
<proteinExistence type="inferred from homology"/>
<accession>A0AAV7KPC3</accession>
<evidence type="ECO:0000256" key="3">
    <source>
        <dbReference type="ARBA" id="ARBA00004496"/>
    </source>
</evidence>
<evidence type="ECO:0000256" key="17">
    <source>
        <dbReference type="ARBA" id="ARBA00032710"/>
    </source>
</evidence>
<keyword evidence="12" id="KW-0576">Peroxisome</keyword>
<gene>
    <name evidence="19" type="ORF">NDU88_001334</name>
</gene>
<keyword evidence="20" id="KW-1185">Reference proteome</keyword>
<evidence type="ECO:0000256" key="14">
    <source>
        <dbReference type="ARBA" id="ARBA00023289"/>
    </source>
</evidence>